<dbReference type="Gene3D" id="3.30.460.20">
    <property type="entry name" value="CorA soluble domain-like"/>
    <property type="match status" value="1"/>
</dbReference>
<sequence length="318" mass="37707">MIRTCALTQDHRLVFDIPLANLKVDNQLLWYWVDFSAPTMAEAHALQDVFQFHPLAIEDCFHHLQRPKVDQYEEYYFFVMHQLDQLTLHPNEVDLFVGKNFVVSFHLKECREIENAWAKLTAGTLKMWERGPYYIAYMIMDQLVDHYFPALYQIEEHLDVIEENTRNQKVRQLMDQVFSIRADLLQLRRTVVPMRDLLYRILHGEPIEPFKKQRAYLTDVYDHLLRLAELIDSNREMTADLRDSYISLTTSRQNAVMVVMTVVTTIFMPLTLIVGIYGMNFDNMPELHTKYGYFVVLSGMALLALAMTYWFKRKGWFE</sequence>
<feature type="transmembrane region" description="Helical" evidence="8">
    <location>
        <begin position="255"/>
        <end position="279"/>
    </location>
</feature>
<dbReference type="PANTHER" id="PTHR46494:SF1">
    <property type="entry name" value="CORA FAMILY METAL ION TRANSPORTER (EUROFUNG)"/>
    <property type="match status" value="1"/>
</dbReference>
<keyword evidence="10" id="KW-1185">Reference proteome</keyword>
<protein>
    <recommendedName>
        <fullName evidence="8">Magnesium transport protein CorA</fullName>
    </recommendedName>
</protein>
<dbReference type="InterPro" id="IPR045863">
    <property type="entry name" value="CorA_TM1_TM2"/>
</dbReference>
<dbReference type="GO" id="GO:0015087">
    <property type="term" value="F:cobalt ion transmembrane transporter activity"/>
    <property type="evidence" value="ECO:0007669"/>
    <property type="project" value="UniProtKB-UniRule"/>
</dbReference>
<evidence type="ECO:0000256" key="2">
    <source>
        <dbReference type="ARBA" id="ARBA00009765"/>
    </source>
</evidence>
<dbReference type="GO" id="GO:0005886">
    <property type="term" value="C:plasma membrane"/>
    <property type="evidence" value="ECO:0007669"/>
    <property type="project" value="UniProtKB-SubCell"/>
</dbReference>
<dbReference type="InterPro" id="IPR045861">
    <property type="entry name" value="CorA_cytoplasmic_dom"/>
</dbReference>
<evidence type="ECO:0000256" key="5">
    <source>
        <dbReference type="ARBA" id="ARBA00022692"/>
    </source>
</evidence>
<keyword evidence="8" id="KW-0460">Magnesium</keyword>
<evidence type="ECO:0000256" key="7">
    <source>
        <dbReference type="ARBA" id="ARBA00023136"/>
    </source>
</evidence>
<dbReference type="RefSeq" id="WP_038083695.1">
    <property type="nucleotide sequence ID" value="NZ_JMIR01000001.1"/>
</dbReference>
<name>A0A074MHD9_9BACL</name>
<evidence type="ECO:0000256" key="4">
    <source>
        <dbReference type="ARBA" id="ARBA00022475"/>
    </source>
</evidence>
<keyword evidence="6 8" id="KW-1133">Transmembrane helix</keyword>
<dbReference type="PANTHER" id="PTHR46494">
    <property type="entry name" value="CORA FAMILY METAL ION TRANSPORTER (EUROFUNG)"/>
    <property type="match status" value="1"/>
</dbReference>
<comment type="caution">
    <text evidence="9">The sequence shown here is derived from an EMBL/GenBank/DDBJ whole genome shotgun (WGS) entry which is preliminary data.</text>
</comment>
<dbReference type="InterPro" id="IPR002523">
    <property type="entry name" value="MgTranspt_CorA/ZnTranspt_ZntB"/>
</dbReference>
<reference evidence="9 10" key="1">
    <citation type="journal article" date="2013" name="Int. J. Syst. Evol. Microbiol.">
        <title>Tumebacillus flagellatus sp. nov., an alpha-amylase/pullulanase-producing bacterium isolated from cassava wastewater.</title>
        <authorList>
            <person name="Wang Q."/>
            <person name="Xie N."/>
            <person name="Qin Y."/>
            <person name="Shen N."/>
            <person name="Zhu J."/>
            <person name="Mi H."/>
            <person name="Huang R."/>
        </authorList>
    </citation>
    <scope>NUCLEOTIDE SEQUENCE [LARGE SCALE GENOMIC DNA]</scope>
    <source>
        <strain evidence="9 10">GST4</strain>
    </source>
</reference>
<comment type="subcellular location">
    <subcellularLocation>
        <location evidence="1">Cell membrane</location>
        <topology evidence="1">Multi-pass membrane protein</topology>
    </subcellularLocation>
    <subcellularLocation>
        <location evidence="8">Membrane</location>
        <topology evidence="8">Multi-pass membrane protein</topology>
    </subcellularLocation>
</comment>
<keyword evidence="5 8" id="KW-0812">Transmembrane</keyword>
<dbReference type="GO" id="GO:0015095">
    <property type="term" value="F:magnesium ion transmembrane transporter activity"/>
    <property type="evidence" value="ECO:0007669"/>
    <property type="project" value="UniProtKB-UniRule"/>
</dbReference>
<dbReference type="OrthoDB" id="9803416at2"/>
<keyword evidence="8" id="KW-0406">Ion transport</keyword>
<evidence type="ECO:0000256" key="1">
    <source>
        <dbReference type="ARBA" id="ARBA00004651"/>
    </source>
</evidence>
<evidence type="ECO:0000256" key="8">
    <source>
        <dbReference type="RuleBase" id="RU362010"/>
    </source>
</evidence>
<dbReference type="GO" id="GO:0000287">
    <property type="term" value="F:magnesium ion binding"/>
    <property type="evidence" value="ECO:0007669"/>
    <property type="project" value="TreeGrafter"/>
</dbReference>
<dbReference type="GO" id="GO:0050897">
    <property type="term" value="F:cobalt ion binding"/>
    <property type="evidence" value="ECO:0007669"/>
    <property type="project" value="TreeGrafter"/>
</dbReference>
<evidence type="ECO:0000313" key="10">
    <source>
        <dbReference type="Proteomes" id="UP000027931"/>
    </source>
</evidence>
<feature type="transmembrane region" description="Helical" evidence="8">
    <location>
        <begin position="291"/>
        <end position="311"/>
    </location>
</feature>
<organism evidence="9 10">
    <name type="scientific">Tumebacillus flagellatus</name>
    <dbReference type="NCBI Taxonomy" id="1157490"/>
    <lineage>
        <taxon>Bacteria</taxon>
        <taxon>Bacillati</taxon>
        <taxon>Bacillota</taxon>
        <taxon>Bacilli</taxon>
        <taxon>Bacillales</taxon>
        <taxon>Alicyclobacillaceae</taxon>
        <taxon>Tumebacillus</taxon>
    </lineage>
</organism>
<evidence type="ECO:0000256" key="6">
    <source>
        <dbReference type="ARBA" id="ARBA00022989"/>
    </source>
</evidence>
<dbReference type="SUPFAM" id="SSF144083">
    <property type="entry name" value="Magnesium transport protein CorA, transmembrane region"/>
    <property type="match status" value="1"/>
</dbReference>
<evidence type="ECO:0000256" key="3">
    <source>
        <dbReference type="ARBA" id="ARBA00022448"/>
    </source>
</evidence>
<dbReference type="NCBIfam" id="TIGR00383">
    <property type="entry name" value="corA"/>
    <property type="match status" value="1"/>
</dbReference>
<dbReference type="FunFam" id="1.20.58.340:FF:000012">
    <property type="entry name" value="Magnesium transport protein CorA"/>
    <property type="match status" value="1"/>
</dbReference>
<gene>
    <name evidence="8" type="primary">corA</name>
    <name evidence="9" type="ORF">EL26_00555</name>
</gene>
<dbReference type="CDD" id="cd12831">
    <property type="entry name" value="TmCorA-like_u2"/>
    <property type="match status" value="1"/>
</dbReference>
<dbReference type="Gene3D" id="1.20.58.340">
    <property type="entry name" value="Magnesium transport protein CorA, transmembrane region"/>
    <property type="match status" value="2"/>
</dbReference>
<dbReference type="EMBL" id="JMIR01000001">
    <property type="protein sequence ID" value="KEO85087.1"/>
    <property type="molecule type" value="Genomic_DNA"/>
</dbReference>
<keyword evidence="4 8" id="KW-1003">Cell membrane</keyword>
<accession>A0A074MHD9</accession>
<evidence type="ECO:0000313" key="9">
    <source>
        <dbReference type="EMBL" id="KEO85087.1"/>
    </source>
</evidence>
<dbReference type="eggNOG" id="COG0598">
    <property type="taxonomic scope" value="Bacteria"/>
</dbReference>
<dbReference type="SUPFAM" id="SSF143865">
    <property type="entry name" value="CorA soluble domain-like"/>
    <property type="match status" value="1"/>
</dbReference>
<dbReference type="Proteomes" id="UP000027931">
    <property type="component" value="Unassembled WGS sequence"/>
</dbReference>
<comment type="function">
    <text evidence="8">Mediates influx of magnesium ions.</text>
</comment>
<dbReference type="InterPro" id="IPR004488">
    <property type="entry name" value="Mg/Co-transport_prot_CorA"/>
</dbReference>
<dbReference type="AlphaFoldDB" id="A0A074MHD9"/>
<keyword evidence="7 8" id="KW-0472">Membrane</keyword>
<keyword evidence="3 8" id="KW-0813">Transport</keyword>
<dbReference type="Pfam" id="PF01544">
    <property type="entry name" value="CorA"/>
    <property type="match status" value="1"/>
</dbReference>
<comment type="similarity">
    <text evidence="2 8">Belongs to the CorA metal ion transporter (MIT) (TC 1.A.35) family.</text>
</comment>
<proteinExistence type="inferred from homology"/>
<dbReference type="STRING" id="1157490.EL26_00555"/>